<dbReference type="PROSITE" id="PS50850">
    <property type="entry name" value="MFS"/>
    <property type="match status" value="1"/>
</dbReference>
<feature type="transmembrane region" description="Helical" evidence="5">
    <location>
        <begin position="32"/>
        <end position="54"/>
    </location>
</feature>
<evidence type="ECO:0000256" key="4">
    <source>
        <dbReference type="ARBA" id="ARBA00023136"/>
    </source>
</evidence>
<evidence type="ECO:0000256" key="5">
    <source>
        <dbReference type="SAM" id="Phobius"/>
    </source>
</evidence>
<feature type="transmembrane region" description="Helical" evidence="5">
    <location>
        <begin position="121"/>
        <end position="143"/>
    </location>
</feature>
<dbReference type="Proteomes" id="UP000759131">
    <property type="component" value="Unassembled WGS sequence"/>
</dbReference>
<feature type="transmembrane region" description="Helical" evidence="5">
    <location>
        <begin position="294"/>
        <end position="312"/>
    </location>
</feature>
<dbReference type="GO" id="GO:0006820">
    <property type="term" value="P:monoatomic anion transport"/>
    <property type="evidence" value="ECO:0007669"/>
    <property type="project" value="TreeGrafter"/>
</dbReference>
<keyword evidence="8" id="KW-1185">Reference proteome</keyword>
<name>A0A7R9L1I7_9ACAR</name>
<feature type="domain" description="Major facilitator superfamily (MFS) profile" evidence="6">
    <location>
        <begin position="1"/>
        <end position="380"/>
    </location>
</feature>
<evidence type="ECO:0000313" key="7">
    <source>
        <dbReference type="EMBL" id="CAD7633071.1"/>
    </source>
</evidence>
<keyword evidence="4 5" id="KW-0472">Membrane</keyword>
<dbReference type="PANTHER" id="PTHR11662:SF399">
    <property type="entry name" value="FI19708P1-RELATED"/>
    <property type="match status" value="1"/>
</dbReference>
<sequence length="380" mass="41908">MSDTCQFNYTHISHAYPSTRAEFGHWDDSTQALILSAFSYGYVLTQLPAGVVVVRYGGKWLLALSLLISALLSLLSTMAARLDYRLFIVTRIGLGLCDGVIYPSVYAMIGQWMPEWERCRGTAIILSGGSVGTIVATQLAGVLCEGHLWGGWPAVFYLQGIAGCVWFVLWSALVFESPEEHPYITVDEYEYIVVNQNPDNHKRRVMPWKGMLTSIPFYALTIAHICNDWTSYTMEALLPIYLANVLKLSVKRTALMSSLTYLSQTVIAWIAAHISDNLRESNFDINIIRKTNHAIAYLGPALFLLGVIYARCHTTAIIAMFIVATGLNGCHFSSLKSTHVDMAPDFAGTLYGVTNSMAGVSGLIAPQFAAYFLNNGVNIC</sequence>
<keyword evidence="3 5" id="KW-1133">Transmembrane helix</keyword>
<feature type="transmembrane region" description="Helical" evidence="5">
    <location>
        <begin position="155"/>
        <end position="175"/>
    </location>
</feature>
<dbReference type="SUPFAM" id="SSF103473">
    <property type="entry name" value="MFS general substrate transporter"/>
    <property type="match status" value="1"/>
</dbReference>
<dbReference type="AlphaFoldDB" id="A0A7R9L1I7"/>
<keyword evidence="2 5" id="KW-0812">Transmembrane</keyword>
<dbReference type="PANTHER" id="PTHR11662">
    <property type="entry name" value="SOLUTE CARRIER FAMILY 17"/>
    <property type="match status" value="1"/>
</dbReference>
<dbReference type="GO" id="GO:0016020">
    <property type="term" value="C:membrane"/>
    <property type="evidence" value="ECO:0007669"/>
    <property type="project" value="UniProtKB-SubCell"/>
</dbReference>
<dbReference type="GO" id="GO:0022857">
    <property type="term" value="F:transmembrane transporter activity"/>
    <property type="evidence" value="ECO:0007669"/>
    <property type="project" value="InterPro"/>
</dbReference>
<evidence type="ECO:0000313" key="8">
    <source>
        <dbReference type="Proteomes" id="UP000759131"/>
    </source>
</evidence>
<evidence type="ECO:0000256" key="3">
    <source>
        <dbReference type="ARBA" id="ARBA00022989"/>
    </source>
</evidence>
<feature type="transmembrane region" description="Helical" evidence="5">
    <location>
        <begin position="254"/>
        <end position="274"/>
    </location>
</feature>
<evidence type="ECO:0000256" key="1">
    <source>
        <dbReference type="ARBA" id="ARBA00004141"/>
    </source>
</evidence>
<evidence type="ECO:0000259" key="6">
    <source>
        <dbReference type="PROSITE" id="PS50850"/>
    </source>
</evidence>
<dbReference type="OrthoDB" id="2985014at2759"/>
<dbReference type="Pfam" id="PF07690">
    <property type="entry name" value="MFS_1"/>
    <property type="match status" value="1"/>
</dbReference>
<feature type="transmembrane region" description="Helical" evidence="5">
    <location>
        <begin position="61"/>
        <end position="80"/>
    </location>
</feature>
<dbReference type="InterPro" id="IPR050382">
    <property type="entry name" value="MFS_Na/Anion_cotransporter"/>
</dbReference>
<organism evidence="7">
    <name type="scientific">Medioppia subpectinata</name>
    <dbReference type="NCBI Taxonomy" id="1979941"/>
    <lineage>
        <taxon>Eukaryota</taxon>
        <taxon>Metazoa</taxon>
        <taxon>Ecdysozoa</taxon>
        <taxon>Arthropoda</taxon>
        <taxon>Chelicerata</taxon>
        <taxon>Arachnida</taxon>
        <taxon>Acari</taxon>
        <taxon>Acariformes</taxon>
        <taxon>Sarcoptiformes</taxon>
        <taxon>Oribatida</taxon>
        <taxon>Brachypylina</taxon>
        <taxon>Oppioidea</taxon>
        <taxon>Oppiidae</taxon>
        <taxon>Medioppia</taxon>
    </lineage>
</organism>
<dbReference type="Gene3D" id="1.20.1250.20">
    <property type="entry name" value="MFS general substrate transporter like domains"/>
    <property type="match status" value="2"/>
</dbReference>
<dbReference type="InterPro" id="IPR011701">
    <property type="entry name" value="MFS"/>
</dbReference>
<dbReference type="FunFam" id="1.20.1250.20:FF:000532">
    <property type="entry name" value="SLC (SoLute Carrier) homolog"/>
    <property type="match status" value="1"/>
</dbReference>
<dbReference type="EMBL" id="OC866649">
    <property type="protein sequence ID" value="CAD7633071.1"/>
    <property type="molecule type" value="Genomic_DNA"/>
</dbReference>
<protein>
    <recommendedName>
        <fullName evidence="6">Major facilitator superfamily (MFS) profile domain-containing protein</fullName>
    </recommendedName>
</protein>
<accession>A0A7R9L1I7</accession>
<proteinExistence type="predicted"/>
<evidence type="ECO:0000256" key="2">
    <source>
        <dbReference type="ARBA" id="ARBA00022692"/>
    </source>
</evidence>
<gene>
    <name evidence="7" type="ORF">OSB1V03_LOCUS13470</name>
</gene>
<dbReference type="InterPro" id="IPR020846">
    <property type="entry name" value="MFS_dom"/>
</dbReference>
<comment type="subcellular location">
    <subcellularLocation>
        <location evidence="1">Membrane</location>
        <topology evidence="1">Multi-pass membrane protein</topology>
    </subcellularLocation>
</comment>
<reference evidence="7" key="1">
    <citation type="submission" date="2020-11" db="EMBL/GenBank/DDBJ databases">
        <authorList>
            <person name="Tran Van P."/>
        </authorList>
    </citation>
    <scope>NUCLEOTIDE SEQUENCE</scope>
</reference>
<dbReference type="InterPro" id="IPR036259">
    <property type="entry name" value="MFS_trans_sf"/>
</dbReference>
<feature type="transmembrane region" description="Helical" evidence="5">
    <location>
        <begin position="86"/>
        <end position="109"/>
    </location>
</feature>
<dbReference type="EMBL" id="CAJPIZ010012074">
    <property type="protein sequence ID" value="CAG2113501.1"/>
    <property type="molecule type" value="Genomic_DNA"/>
</dbReference>